<keyword evidence="6 10" id="KW-0812">Transmembrane</keyword>
<evidence type="ECO:0000313" key="12">
    <source>
        <dbReference type="Proteomes" id="UP000277214"/>
    </source>
</evidence>
<dbReference type="GO" id="GO:0005886">
    <property type="term" value="C:plasma membrane"/>
    <property type="evidence" value="ECO:0007669"/>
    <property type="project" value="UniProtKB-SubCell"/>
</dbReference>
<dbReference type="PANTHER" id="PTHR32502">
    <property type="entry name" value="N-ACETYLGALACTOSAMINE PERMEASE II COMPONENT-RELATED"/>
    <property type="match status" value="1"/>
</dbReference>
<dbReference type="EMBL" id="LR134149">
    <property type="protein sequence ID" value="VEA40527.1"/>
    <property type="molecule type" value="Genomic_DNA"/>
</dbReference>
<dbReference type="GO" id="GO:0009401">
    <property type="term" value="P:phosphoenolpyruvate-dependent sugar phosphotransferase system"/>
    <property type="evidence" value="ECO:0007669"/>
    <property type="project" value="UniProtKB-KW"/>
</dbReference>
<feature type="transmembrane region" description="Helical" evidence="10">
    <location>
        <begin position="376"/>
        <end position="398"/>
    </location>
</feature>
<evidence type="ECO:0000256" key="7">
    <source>
        <dbReference type="ARBA" id="ARBA00022989"/>
    </source>
</evidence>
<keyword evidence="8 10" id="KW-0472">Membrane</keyword>
<protein>
    <submittedName>
        <fullName evidence="11">PTS system IId component</fullName>
    </submittedName>
</protein>
<dbReference type="InterPro" id="IPR004704">
    <property type="entry name" value="PTS_IID_man"/>
</dbReference>
<feature type="transmembrane region" description="Helical" evidence="10">
    <location>
        <begin position="61"/>
        <end position="81"/>
    </location>
</feature>
<dbReference type="InterPro" id="IPR050303">
    <property type="entry name" value="GatZ_KbaZ_carbometab"/>
</dbReference>
<dbReference type="Proteomes" id="UP000277214">
    <property type="component" value="Chromosome 1"/>
</dbReference>
<evidence type="ECO:0000256" key="3">
    <source>
        <dbReference type="ARBA" id="ARBA00022475"/>
    </source>
</evidence>
<accession>A0A3S5DDC9</accession>
<dbReference type="Pfam" id="PF03609">
    <property type="entry name" value="EII-Sor"/>
    <property type="match status" value="1"/>
</dbReference>
<evidence type="ECO:0000256" key="8">
    <source>
        <dbReference type="ARBA" id="ARBA00023136"/>
    </source>
</evidence>
<feature type="transmembrane region" description="Helical" evidence="10">
    <location>
        <begin position="128"/>
        <end position="158"/>
    </location>
</feature>
<keyword evidence="5" id="KW-0598">Phosphotransferase system</keyword>
<keyword evidence="2" id="KW-0813">Transport</keyword>
<dbReference type="AlphaFoldDB" id="A0A3S5DDC9"/>
<evidence type="ECO:0000256" key="6">
    <source>
        <dbReference type="ARBA" id="ARBA00022692"/>
    </source>
</evidence>
<feature type="transmembrane region" description="Helical" evidence="10">
    <location>
        <begin position="410"/>
        <end position="431"/>
    </location>
</feature>
<name>A0A3S5DDC9_SALET</name>
<evidence type="ECO:0000256" key="5">
    <source>
        <dbReference type="ARBA" id="ARBA00022683"/>
    </source>
</evidence>
<dbReference type="Pfam" id="PF03613">
    <property type="entry name" value="EIID-AGA"/>
    <property type="match status" value="1"/>
</dbReference>
<sequence>MAFAINSGAGAETALLLGLPIATLALIVKNIYNGMFIPLLCHKADAYAEVGDTRGIERMHLISGIGLSLTLGIIVTVSYLAGVNMVKGFLDAIPEFIKHGLSVATGIIPALGFAMLARLLINKKVAPYFFLGFVLMAYLKIPVTGIAILGAIVAVVMVNMPKFAASQPAPAQGASHDDEDDSDKDRQQAETTGLVTARDLRRVFWRSFQMEFSWNYERQMNLAFVYTLIPVLKKLYSRKEDLAEALKRHLAFFNTTPHIVTLILGITVAMEEKNSQQKEMDASSIDNVKASLMGPLAGIGDSFFWGTLRLIATGIGTSLALKGNILGPILFLLVFNVPHILARWFFTRWGYVLGTGVLQRIQQSGMMESLTYGASIIGLMVVGAMTASMIDITIPITFGTGEAKTHVQDIINDIMPCLLPLISFAIVYWLLGKKVKPLTIIGGIALVGIFGSWIGLF</sequence>
<evidence type="ECO:0000256" key="4">
    <source>
        <dbReference type="ARBA" id="ARBA00022597"/>
    </source>
</evidence>
<keyword evidence="3" id="KW-1003">Cell membrane</keyword>
<comment type="subcellular location">
    <subcellularLocation>
        <location evidence="1">Cell membrane</location>
        <topology evidence="1">Multi-pass membrane protein</topology>
    </subcellularLocation>
</comment>
<keyword evidence="4" id="KW-0762">Sugar transport</keyword>
<dbReference type="InterPro" id="IPR004700">
    <property type="entry name" value="PTS_IIC_man"/>
</dbReference>
<feature type="transmembrane region" description="Helical" evidence="10">
    <location>
        <begin position="249"/>
        <end position="270"/>
    </location>
</feature>
<reference evidence="11 12" key="1">
    <citation type="submission" date="2018-12" db="EMBL/GenBank/DDBJ databases">
        <authorList>
            <consortium name="Pathogen Informatics"/>
        </authorList>
    </citation>
    <scope>NUCLEOTIDE SEQUENCE [LARGE SCALE GENOMIC DNA]</scope>
    <source>
        <strain evidence="11 12">NCTC8272</strain>
    </source>
</reference>
<dbReference type="PANTHER" id="PTHR32502:SF23">
    <property type="entry name" value="TRANSPORT PROTEIN, PTS SYSTEM"/>
    <property type="match status" value="1"/>
</dbReference>
<evidence type="ECO:0000256" key="9">
    <source>
        <dbReference type="SAM" id="MobiDB-lite"/>
    </source>
</evidence>
<evidence type="ECO:0000313" key="11">
    <source>
        <dbReference type="EMBL" id="VEA40527.1"/>
    </source>
</evidence>
<feature type="transmembrane region" description="Helical" evidence="10">
    <location>
        <begin position="101"/>
        <end position="121"/>
    </location>
</feature>
<feature type="region of interest" description="Disordered" evidence="9">
    <location>
        <begin position="168"/>
        <end position="191"/>
    </location>
</feature>
<dbReference type="PROSITE" id="PS51108">
    <property type="entry name" value="PTS_EIID"/>
    <property type="match status" value="1"/>
</dbReference>
<gene>
    <name evidence="11" type="primary">manZ_2</name>
    <name evidence="11" type="ORF">NCTC8272_03506</name>
</gene>
<organism evidence="11 12">
    <name type="scientific">Salmonella enterica I</name>
    <dbReference type="NCBI Taxonomy" id="59201"/>
    <lineage>
        <taxon>Bacteria</taxon>
        <taxon>Pseudomonadati</taxon>
        <taxon>Pseudomonadota</taxon>
        <taxon>Gammaproteobacteria</taxon>
        <taxon>Enterobacterales</taxon>
        <taxon>Enterobacteriaceae</taxon>
        <taxon>Salmonella</taxon>
    </lineage>
</organism>
<dbReference type="PROSITE" id="PS51106">
    <property type="entry name" value="PTS_EIIC_TYPE_4"/>
    <property type="match status" value="1"/>
</dbReference>
<feature type="transmembrane region" description="Helical" evidence="10">
    <location>
        <begin position="437"/>
        <end position="456"/>
    </location>
</feature>
<evidence type="ECO:0000256" key="2">
    <source>
        <dbReference type="ARBA" id="ARBA00022448"/>
    </source>
</evidence>
<feature type="transmembrane region" description="Helical" evidence="10">
    <location>
        <begin position="324"/>
        <end position="346"/>
    </location>
</feature>
<evidence type="ECO:0000256" key="10">
    <source>
        <dbReference type="SAM" id="Phobius"/>
    </source>
</evidence>
<feature type="transmembrane region" description="Helical" evidence="10">
    <location>
        <begin position="15"/>
        <end position="40"/>
    </location>
</feature>
<keyword evidence="7 10" id="KW-1133">Transmembrane helix</keyword>
<proteinExistence type="predicted"/>
<evidence type="ECO:0000256" key="1">
    <source>
        <dbReference type="ARBA" id="ARBA00004651"/>
    </source>
</evidence>
<feature type="transmembrane region" description="Helical" evidence="10">
    <location>
        <begin position="290"/>
        <end position="312"/>
    </location>
</feature>